<dbReference type="AlphaFoldDB" id="A0A9X1XJ26"/>
<dbReference type="InterPro" id="IPR016040">
    <property type="entry name" value="NAD(P)-bd_dom"/>
</dbReference>
<name>A0A9X1XJ26_9VIBR</name>
<protein>
    <submittedName>
        <fullName evidence="2">SDR family oxidoreductase</fullName>
    </submittedName>
</protein>
<dbReference type="InterPro" id="IPR036291">
    <property type="entry name" value="NAD(P)-bd_dom_sf"/>
</dbReference>
<keyword evidence="3" id="KW-1185">Reference proteome</keyword>
<dbReference type="RefSeq" id="WP_248008931.1">
    <property type="nucleotide sequence ID" value="NZ_JAJHVV010000006.1"/>
</dbReference>
<feature type="domain" description="NAD(P)-binding" evidence="1">
    <location>
        <begin position="7"/>
        <end position="226"/>
    </location>
</feature>
<proteinExistence type="predicted"/>
<evidence type="ECO:0000313" key="2">
    <source>
        <dbReference type="EMBL" id="MCK6263849.1"/>
    </source>
</evidence>
<dbReference type="Proteomes" id="UP001139559">
    <property type="component" value="Unassembled WGS sequence"/>
</dbReference>
<organism evidence="2 3">
    <name type="scientific">Vibrio amylolyticus</name>
    <dbReference type="NCBI Taxonomy" id="2847292"/>
    <lineage>
        <taxon>Bacteria</taxon>
        <taxon>Pseudomonadati</taxon>
        <taxon>Pseudomonadota</taxon>
        <taxon>Gammaproteobacteria</taxon>
        <taxon>Vibrionales</taxon>
        <taxon>Vibrionaceae</taxon>
        <taxon>Vibrio</taxon>
    </lineage>
</organism>
<dbReference type="EMBL" id="JAJHVV010000006">
    <property type="protein sequence ID" value="MCK6263849.1"/>
    <property type="molecule type" value="Genomic_DNA"/>
</dbReference>
<gene>
    <name evidence="2" type="ORF">KP803_11275</name>
</gene>
<accession>A0A9X1XJ26</accession>
<dbReference type="Pfam" id="PF13460">
    <property type="entry name" value="NAD_binding_10"/>
    <property type="match status" value="1"/>
</dbReference>
<sequence length="245" mass="27671">MEVLVLGASGKTGRLLVSQLLAKQLYVRVIVRSTTDFLALFPNDLSKESRLSVTEANILELSDQALQDQIKPCGAVISCLGHNLNLKGIYGQPRHLVTDSVKRISEIVNNRVEHVPIKFILMNTTGNQNRKEGEKVSFAQHVIICLIRKLIPPHKDNEDAADYLQHHIKKASEKMEWSVVRPDGLIDEPSHSEYDLYFSPIRSAIFDAGKTSRINVAHFMTALVTDSNLWAQWKTKMPVIYNRET</sequence>
<evidence type="ECO:0000259" key="1">
    <source>
        <dbReference type="Pfam" id="PF13460"/>
    </source>
</evidence>
<dbReference type="PANTHER" id="PTHR15020:SF11">
    <property type="entry name" value="OS06G0360300 PROTEIN"/>
    <property type="match status" value="1"/>
</dbReference>
<evidence type="ECO:0000313" key="3">
    <source>
        <dbReference type="Proteomes" id="UP001139559"/>
    </source>
</evidence>
<dbReference type="PANTHER" id="PTHR15020">
    <property type="entry name" value="FLAVIN REDUCTASE-RELATED"/>
    <property type="match status" value="1"/>
</dbReference>
<dbReference type="SUPFAM" id="SSF51735">
    <property type="entry name" value="NAD(P)-binding Rossmann-fold domains"/>
    <property type="match status" value="1"/>
</dbReference>
<comment type="caution">
    <text evidence="2">The sequence shown here is derived from an EMBL/GenBank/DDBJ whole genome shotgun (WGS) entry which is preliminary data.</text>
</comment>
<dbReference type="Gene3D" id="3.40.50.720">
    <property type="entry name" value="NAD(P)-binding Rossmann-like Domain"/>
    <property type="match status" value="1"/>
</dbReference>
<reference evidence="2" key="1">
    <citation type="submission" date="2021-11" db="EMBL/GenBank/DDBJ databases">
        <title>Vibrio ZSDE26 sp. nov. and Vibrio ZSDZ34 sp. nov., isolated from coastal seawater in Qingdao.</title>
        <authorList>
            <person name="Zhang P."/>
        </authorList>
    </citation>
    <scope>NUCLEOTIDE SEQUENCE</scope>
    <source>
        <strain evidence="2">ZSDE26</strain>
    </source>
</reference>